<dbReference type="PROSITE" id="PS51186">
    <property type="entry name" value="GNAT"/>
    <property type="match status" value="1"/>
</dbReference>
<dbReference type="OrthoDB" id="164032at2"/>
<evidence type="ECO:0000256" key="1">
    <source>
        <dbReference type="ARBA" id="ARBA00022679"/>
    </source>
</evidence>
<keyword evidence="2" id="KW-0012">Acyltransferase</keyword>
<dbReference type="PANTHER" id="PTHR43877:SF2">
    <property type="entry name" value="AMINOALKYLPHOSPHONATE N-ACETYLTRANSFERASE-RELATED"/>
    <property type="match status" value="1"/>
</dbReference>
<reference evidence="4 5" key="1">
    <citation type="submission" date="2015-02" db="EMBL/GenBank/DDBJ databases">
        <authorList>
            <person name="Ju K.-S."/>
            <person name="Doroghazi J.R."/>
            <person name="Metcalf W."/>
        </authorList>
    </citation>
    <scope>NUCLEOTIDE SEQUENCE [LARGE SCALE GENOMIC DNA]</scope>
    <source>
        <strain evidence="4 5">ATCC 31215</strain>
    </source>
</reference>
<dbReference type="PANTHER" id="PTHR43877">
    <property type="entry name" value="AMINOALKYLPHOSPHONATE N-ACETYLTRANSFERASE-RELATED-RELATED"/>
    <property type="match status" value="1"/>
</dbReference>
<dbReference type="InterPro" id="IPR016181">
    <property type="entry name" value="Acyl_CoA_acyltransferase"/>
</dbReference>
<dbReference type="PATRIC" id="fig|359131.3.peg.7898"/>
<dbReference type="InterPro" id="IPR000182">
    <property type="entry name" value="GNAT_dom"/>
</dbReference>
<dbReference type="Proteomes" id="UP000033699">
    <property type="component" value="Unassembled WGS sequence"/>
</dbReference>
<dbReference type="GO" id="GO:0016747">
    <property type="term" value="F:acyltransferase activity, transferring groups other than amino-acyl groups"/>
    <property type="evidence" value="ECO:0007669"/>
    <property type="project" value="InterPro"/>
</dbReference>
<evidence type="ECO:0000256" key="2">
    <source>
        <dbReference type="ARBA" id="ARBA00023315"/>
    </source>
</evidence>
<keyword evidence="5" id="KW-1185">Reference proteome</keyword>
<comment type="caution">
    <text evidence="4">The sequence shown here is derived from an EMBL/GenBank/DDBJ whole genome shotgun (WGS) entry which is preliminary data.</text>
</comment>
<sequence length="153" mass="16194">MQIRPARPGEAAQLTDLALRSKAHWGYDEAFMAACREELTVDAAAIERGFVELAEEDGQVLGFVALTAVPPGGALDMLFVDPPAIGRGVGRALFEHVRGRAVALGLRRFTIDSDPNAERFYLAMGAVRVGATPSGSIPGRELPLLVVELAPAG</sequence>
<protein>
    <submittedName>
        <fullName evidence="4">GCN5 family acetyltransferase</fullName>
    </submittedName>
</protein>
<name>A0A0F2T8U6_STRR3</name>
<organism evidence="4 5">
    <name type="scientific">Streptomyces rubellomurinus (strain ATCC 31215)</name>
    <dbReference type="NCBI Taxonomy" id="359131"/>
    <lineage>
        <taxon>Bacteria</taxon>
        <taxon>Bacillati</taxon>
        <taxon>Actinomycetota</taxon>
        <taxon>Actinomycetes</taxon>
        <taxon>Kitasatosporales</taxon>
        <taxon>Streptomycetaceae</taxon>
        <taxon>Streptomyces</taxon>
    </lineage>
</organism>
<accession>A0A0F2T8U6</accession>
<dbReference type="RefSeq" id="WP_045703236.1">
    <property type="nucleotide sequence ID" value="NZ_JZKH01000093.1"/>
</dbReference>
<dbReference type="Gene3D" id="3.40.630.30">
    <property type="match status" value="1"/>
</dbReference>
<keyword evidence="1 4" id="KW-0808">Transferase</keyword>
<dbReference type="Pfam" id="PF00583">
    <property type="entry name" value="Acetyltransf_1"/>
    <property type="match status" value="1"/>
</dbReference>
<dbReference type="SUPFAM" id="SSF55729">
    <property type="entry name" value="Acyl-CoA N-acyltransferases (Nat)"/>
    <property type="match status" value="1"/>
</dbReference>
<dbReference type="EMBL" id="JZKH01000093">
    <property type="protein sequence ID" value="KJS58745.1"/>
    <property type="molecule type" value="Genomic_DNA"/>
</dbReference>
<evidence type="ECO:0000259" key="3">
    <source>
        <dbReference type="PROSITE" id="PS51186"/>
    </source>
</evidence>
<dbReference type="InterPro" id="IPR050832">
    <property type="entry name" value="Bact_Acetyltransf"/>
</dbReference>
<proteinExistence type="predicted"/>
<feature type="domain" description="N-acetyltransferase" evidence="3">
    <location>
        <begin position="1"/>
        <end position="147"/>
    </location>
</feature>
<gene>
    <name evidence="4" type="ORF">VM95_31385</name>
</gene>
<dbReference type="CDD" id="cd04301">
    <property type="entry name" value="NAT_SF"/>
    <property type="match status" value="1"/>
</dbReference>
<evidence type="ECO:0000313" key="4">
    <source>
        <dbReference type="EMBL" id="KJS58745.1"/>
    </source>
</evidence>
<dbReference type="AlphaFoldDB" id="A0A0F2T8U6"/>
<evidence type="ECO:0000313" key="5">
    <source>
        <dbReference type="Proteomes" id="UP000033699"/>
    </source>
</evidence>